<evidence type="ECO:0000256" key="2">
    <source>
        <dbReference type="SAM" id="Phobius"/>
    </source>
</evidence>
<sequence length="120" mass="13729">MWQRGYSQSEQQQQQQQQQSKPAYYAYPANGHPSPPPSSSSYSPPQNMMSRRNPIEGPPGYQLRRRVTWRSSAYKIVAYLYVLGILYIVWLIRDLFWLPFSSSTPSNGNGNGNPNAHPPK</sequence>
<dbReference type="RefSeq" id="XP_020121975.1">
    <property type="nucleotide sequence ID" value="XM_020265151.1"/>
</dbReference>
<gene>
    <name evidence="3" type="ORF">UA08_03042</name>
</gene>
<comment type="caution">
    <text evidence="3">The sequence shown here is derived from an EMBL/GenBank/DDBJ whole genome shotgun (WGS) entry which is preliminary data.</text>
</comment>
<name>A0A225AU13_TALAT</name>
<evidence type="ECO:0000313" key="3">
    <source>
        <dbReference type="EMBL" id="OKL61854.1"/>
    </source>
</evidence>
<organism evidence="3 4">
    <name type="scientific">Talaromyces atroroseus</name>
    <dbReference type="NCBI Taxonomy" id="1441469"/>
    <lineage>
        <taxon>Eukaryota</taxon>
        <taxon>Fungi</taxon>
        <taxon>Dikarya</taxon>
        <taxon>Ascomycota</taxon>
        <taxon>Pezizomycotina</taxon>
        <taxon>Eurotiomycetes</taxon>
        <taxon>Eurotiomycetidae</taxon>
        <taxon>Eurotiales</taxon>
        <taxon>Trichocomaceae</taxon>
        <taxon>Talaromyces</taxon>
        <taxon>Talaromyces sect. Trachyspermi</taxon>
    </lineage>
</organism>
<evidence type="ECO:0000256" key="1">
    <source>
        <dbReference type="SAM" id="MobiDB-lite"/>
    </source>
</evidence>
<protein>
    <submittedName>
        <fullName evidence="3">Uncharacterized protein</fullName>
    </submittedName>
</protein>
<proteinExistence type="predicted"/>
<dbReference type="EMBL" id="LFMY01000003">
    <property type="protein sequence ID" value="OKL61854.1"/>
    <property type="molecule type" value="Genomic_DNA"/>
</dbReference>
<keyword evidence="2" id="KW-0812">Transmembrane</keyword>
<dbReference type="Proteomes" id="UP000214365">
    <property type="component" value="Unassembled WGS sequence"/>
</dbReference>
<dbReference type="OrthoDB" id="4220182at2759"/>
<keyword evidence="2" id="KW-1133">Transmembrane helix</keyword>
<evidence type="ECO:0000313" key="4">
    <source>
        <dbReference type="Proteomes" id="UP000214365"/>
    </source>
</evidence>
<keyword evidence="2" id="KW-0472">Membrane</keyword>
<dbReference type="STRING" id="1441469.A0A225AU13"/>
<keyword evidence="4" id="KW-1185">Reference proteome</keyword>
<reference evidence="3 4" key="1">
    <citation type="submission" date="2015-06" db="EMBL/GenBank/DDBJ databases">
        <title>Talaromyces atroroseus IBT 11181 draft genome.</title>
        <authorList>
            <person name="Rasmussen K.B."/>
            <person name="Rasmussen S."/>
            <person name="Petersen B."/>
            <person name="Sicheritz-Ponten T."/>
            <person name="Mortensen U.H."/>
            <person name="Thrane U."/>
        </authorList>
    </citation>
    <scope>NUCLEOTIDE SEQUENCE [LARGE SCALE GENOMIC DNA]</scope>
    <source>
        <strain evidence="3 4">IBT 11181</strain>
    </source>
</reference>
<accession>A0A225AU13</accession>
<feature type="compositionally biased region" description="Low complexity" evidence="1">
    <location>
        <begin position="7"/>
        <end position="20"/>
    </location>
</feature>
<feature type="transmembrane region" description="Helical" evidence="2">
    <location>
        <begin position="73"/>
        <end position="92"/>
    </location>
</feature>
<dbReference type="AlphaFoldDB" id="A0A225AU13"/>
<dbReference type="GeneID" id="31002797"/>
<feature type="region of interest" description="Disordered" evidence="1">
    <location>
        <begin position="1"/>
        <end position="62"/>
    </location>
</feature>